<reference evidence="1" key="1">
    <citation type="submission" date="2023-07" db="EMBL/GenBank/DDBJ databases">
        <title>Black Yeasts Isolated from many extreme environments.</title>
        <authorList>
            <person name="Coleine C."/>
            <person name="Stajich J.E."/>
            <person name="Selbmann L."/>
        </authorList>
    </citation>
    <scope>NUCLEOTIDE SEQUENCE</scope>
    <source>
        <strain evidence="1">CCFEE 5714</strain>
    </source>
</reference>
<accession>A0ACC3ND62</accession>
<dbReference type="EMBL" id="JAUTXU010000053">
    <property type="protein sequence ID" value="KAK3714852.1"/>
    <property type="molecule type" value="Genomic_DNA"/>
</dbReference>
<sequence>MLRTLRTEKATSISSLRPERGNKGEVTRSVTWECNAQNLAHREGSINLWLATASAIAFAFSSLLSIRHINKKESCKDIPDFPLGQDGKGHDASHSAKMARATTTLPTRPRWQGPRRRFPLGQDGKGHDDASHSAKMARATTLPACETHCCASATEKESCKDIPDFPLGQEGKGHDASRMRDAMLCIRNRERAVQSSYGHPSGKHEPKDLSNGDLRNAMLCIRNGEGIVQSSYGHPSGKHEPKDLSNGDRRNALLCIRNSEGVAQSSYGPPSGKYEPKDSPNGDLRNALLCIRNSEGAVRSSYGHPSFK</sequence>
<organism evidence="1 2">
    <name type="scientific">Vermiconidia calcicola</name>
    <dbReference type="NCBI Taxonomy" id="1690605"/>
    <lineage>
        <taxon>Eukaryota</taxon>
        <taxon>Fungi</taxon>
        <taxon>Dikarya</taxon>
        <taxon>Ascomycota</taxon>
        <taxon>Pezizomycotina</taxon>
        <taxon>Dothideomycetes</taxon>
        <taxon>Dothideomycetidae</taxon>
        <taxon>Mycosphaerellales</taxon>
        <taxon>Extremaceae</taxon>
        <taxon>Vermiconidia</taxon>
    </lineage>
</organism>
<dbReference type="Proteomes" id="UP001281147">
    <property type="component" value="Unassembled WGS sequence"/>
</dbReference>
<comment type="caution">
    <text evidence="1">The sequence shown here is derived from an EMBL/GenBank/DDBJ whole genome shotgun (WGS) entry which is preliminary data.</text>
</comment>
<proteinExistence type="predicted"/>
<keyword evidence="2" id="KW-1185">Reference proteome</keyword>
<evidence type="ECO:0000313" key="1">
    <source>
        <dbReference type="EMBL" id="KAK3714852.1"/>
    </source>
</evidence>
<evidence type="ECO:0000313" key="2">
    <source>
        <dbReference type="Proteomes" id="UP001281147"/>
    </source>
</evidence>
<protein>
    <submittedName>
        <fullName evidence="1">Uncharacterized protein</fullName>
    </submittedName>
</protein>
<gene>
    <name evidence="1" type="ORF">LTR37_007587</name>
</gene>
<name>A0ACC3ND62_9PEZI</name>